<dbReference type="Pfam" id="PF01436">
    <property type="entry name" value="NHL"/>
    <property type="match status" value="1"/>
</dbReference>
<dbReference type="SUPFAM" id="SSF63829">
    <property type="entry name" value="Calcium-dependent phosphotriesterase"/>
    <property type="match status" value="1"/>
</dbReference>
<accession>C3Y6D7</accession>
<evidence type="ECO:0000256" key="5">
    <source>
        <dbReference type="SAM" id="Phobius"/>
    </source>
</evidence>
<evidence type="ECO:0000256" key="1">
    <source>
        <dbReference type="ARBA" id="ARBA00022737"/>
    </source>
</evidence>
<dbReference type="AlphaFoldDB" id="C3Y6D7"/>
<dbReference type="PANTHER" id="PTHR24104:SF50">
    <property type="entry name" value="SMP-30_GLUCONOLACTONASE_LRE-LIKE REGION DOMAIN-CONTAINING PROTEIN"/>
    <property type="match status" value="1"/>
</dbReference>
<evidence type="ECO:0000256" key="3">
    <source>
        <dbReference type="SAM" id="Coils"/>
    </source>
</evidence>
<keyword evidence="5" id="KW-0812">Transmembrane</keyword>
<gene>
    <name evidence="6" type="ORF">BRAFLDRAFT_74840</name>
</gene>
<dbReference type="EMBL" id="GG666488">
    <property type="protein sequence ID" value="EEN63897.1"/>
    <property type="molecule type" value="Genomic_DNA"/>
</dbReference>
<dbReference type="Gene3D" id="2.120.10.30">
    <property type="entry name" value="TolB, C-terminal domain"/>
    <property type="match status" value="1"/>
</dbReference>
<feature type="region of interest" description="Disordered" evidence="4">
    <location>
        <begin position="185"/>
        <end position="221"/>
    </location>
</feature>
<dbReference type="InterPro" id="IPR011042">
    <property type="entry name" value="6-blade_b-propeller_TolB-like"/>
</dbReference>
<dbReference type="PANTHER" id="PTHR24104">
    <property type="entry name" value="E3 UBIQUITIN-PROTEIN LIGASE NHLRC1-RELATED"/>
    <property type="match status" value="1"/>
</dbReference>
<evidence type="ECO:0000313" key="6">
    <source>
        <dbReference type="EMBL" id="EEN63897.1"/>
    </source>
</evidence>
<feature type="compositionally biased region" description="Polar residues" evidence="4">
    <location>
        <begin position="205"/>
        <end position="221"/>
    </location>
</feature>
<feature type="transmembrane region" description="Helical" evidence="5">
    <location>
        <begin position="83"/>
        <end position="107"/>
    </location>
</feature>
<feature type="repeat" description="NHL" evidence="2">
    <location>
        <begin position="275"/>
        <end position="315"/>
    </location>
</feature>
<dbReference type="PROSITE" id="PS51125">
    <property type="entry name" value="NHL"/>
    <property type="match status" value="1"/>
</dbReference>
<feature type="coiled-coil region" evidence="3">
    <location>
        <begin position="703"/>
        <end position="730"/>
    </location>
</feature>
<proteinExistence type="predicted"/>
<evidence type="ECO:0000256" key="4">
    <source>
        <dbReference type="SAM" id="MobiDB-lite"/>
    </source>
</evidence>
<keyword evidence="5" id="KW-1133">Transmembrane helix</keyword>
<keyword evidence="5" id="KW-0472">Membrane</keyword>
<keyword evidence="3" id="KW-0175">Coiled coil</keyword>
<organism>
    <name type="scientific">Branchiostoma floridae</name>
    <name type="common">Florida lancelet</name>
    <name type="synonym">Amphioxus</name>
    <dbReference type="NCBI Taxonomy" id="7739"/>
    <lineage>
        <taxon>Eukaryota</taxon>
        <taxon>Metazoa</taxon>
        <taxon>Chordata</taxon>
        <taxon>Cephalochordata</taxon>
        <taxon>Leptocardii</taxon>
        <taxon>Amphioxiformes</taxon>
        <taxon>Branchiostomatidae</taxon>
        <taxon>Branchiostoma</taxon>
    </lineage>
</organism>
<dbReference type="eggNOG" id="KOG2177">
    <property type="taxonomic scope" value="Eukaryota"/>
</dbReference>
<name>C3Y6D7_BRAFL</name>
<reference evidence="6" key="1">
    <citation type="journal article" date="2008" name="Nature">
        <title>The amphioxus genome and the evolution of the chordate karyotype.</title>
        <authorList>
            <consortium name="US DOE Joint Genome Institute (JGI-PGF)"/>
            <person name="Putnam N.H."/>
            <person name="Butts T."/>
            <person name="Ferrier D.E.K."/>
            <person name="Furlong R.F."/>
            <person name="Hellsten U."/>
            <person name="Kawashima T."/>
            <person name="Robinson-Rechavi M."/>
            <person name="Shoguchi E."/>
            <person name="Terry A."/>
            <person name="Yu J.-K."/>
            <person name="Benito-Gutierrez E.L."/>
            <person name="Dubchak I."/>
            <person name="Garcia-Fernandez J."/>
            <person name="Gibson-Brown J.J."/>
            <person name="Grigoriev I.V."/>
            <person name="Horton A.C."/>
            <person name="de Jong P.J."/>
            <person name="Jurka J."/>
            <person name="Kapitonov V.V."/>
            <person name="Kohara Y."/>
            <person name="Kuroki Y."/>
            <person name="Lindquist E."/>
            <person name="Lucas S."/>
            <person name="Osoegawa K."/>
            <person name="Pennacchio L.A."/>
            <person name="Salamov A.A."/>
            <person name="Satou Y."/>
            <person name="Sauka-Spengler T."/>
            <person name="Schmutz J."/>
            <person name="Shin-I T."/>
            <person name="Toyoda A."/>
            <person name="Bronner-Fraser M."/>
            <person name="Fujiyama A."/>
            <person name="Holland L.Z."/>
            <person name="Holland P.W.H."/>
            <person name="Satoh N."/>
            <person name="Rokhsar D.S."/>
        </authorList>
    </citation>
    <scope>NUCLEOTIDE SEQUENCE [LARGE SCALE GENOMIC DNA]</scope>
    <source>
        <strain evidence="6">S238N-H82</strain>
        <tissue evidence="6">Testes</tissue>
    </source>
</reference>
<dbReference type="InterPro" id="IPR001258">
    <property type="entry name" value="NHL_repeat"/>
</dbReference>
<evidence type="ECO:0000256" key="2">
    <source>
        <dbReference type="PROSITE-ProRule" id="PRU00504"/>
    </source>
</evidence>
<dbReference type="InParanoid" id="C3Y6D7"/>
<dbReference type="InterPro" id="IPR050952">
    <property type="entry name" value="TRIM-NHL_E3_ligases"/>
</dbReference>
<protein>
    <submittedName>
        <fullName evidence="6">Uncharacterized protein</fullName>
    </submittedName>
</protein>
<sequence length="730" mass="81130">MKRLSEATVLMTSQTVTCTTTSTKMTSESTTNRNVLDSQLIRRQVPLCPYLYPAISSILVPTQYNTDEEDICGRCKKTTRQRVFRAVIIFIGVASSCWVSTAIILYVTDNKEEGLYLPPRSVTTVSFAWKVANHSTCTKLSATPVQLLDKGFVPSSMTSTISSPFLSTTRMIEDQGLDQKITTTLSEKTSTDASATDAPTDHLKVTSTTSSPGAQTTDHDGTTTALSEVIPTSTMFPRTTKMDETESSKKDKQIFSTTKESYSGHIYVDSDKIAFGGKGSGPGRFEKSSGVVVSADNEIFVTDSDNYRVQVFNVDGFHLRSFRTVVPNDNAKKMYPRDIAMDGKASLWIVGCIIYDLHTHAVGVVQYNRGDGMPMTNFKIEDYGSSTPGIAVNVHRNTIILAFTDEILIYRPDGLLNHKFRKAQGDSRSFVASDKDHIYVSEEDFVQVYDHSGVPLFKFDDGKPHVGTVGLRNPAGVLVDSFGHVIVANRGNGRVDMFTSQGDFVRTLVTILTPTVNILVWTLFFVVRFVSTLPTGTSRLPYRQDRSVYRHTNPNPYDPCGHRGYGRDLQLTRKTIQRTNDTIKMIRLKAFRDESYQTGVIDTATSSQNDRGLIPLYRLLSGYDLTIPQVILEAPDVDDYDATLRNLLDRTGVTLSNLLFKLRLTMRAAGELGGSTMPQGWTVESIPLEDAGNNQFYHALRDLVFFERLYDTLERLNTQLESEVAACSES</sequence>
<keyword evidence="1" id="KW-0677">Repeat</keyword>